<dbReference type="Gene3D" id="1.10.10.580">
    <property type="entry name" value="Structural maintenance of chromosome 1. Chain E"/>
    <property type="match status" value="1"/>
</dbReference>
<keyword evidence="4" id="KW-0539">Nucleus</keyword>
<feature type="region of interest" description="Disordered" evidence="5">
    <location>
        <begin position="162"/>
        <end position="181"/>
    </location>
</feature>
<dbReference type="GO" id="GO:0003682">
    <property type="term" value="F:chromatin binding"/>
    <property type="evidence" value="ECO:0007669"/>
    <property type="project" value="TreeGrafter"/>
</dbReference>
<dbReference type="InParanoid" id="A0A6P8PFH0"/>
<proteinExistence type="inferred from homology"/>
<dbReference type="CTD" id="9985"/>
<dbReference type="OrthoDB" id="10071381at2759"/>
<dbReference type="InterPro" id="IPR039781">
    <property type="entry name" value="Rad21/Rec8-like"/>
</dbReference>
<evidence type="ECO:0000256" key="3">
    <source>
        <dbReference type="ARBA" id="ARBA00022829"/>
    </source>
</evidence>
<dbReference type="FunCoup" id="A0A6P8PFH0">
    <property type="interactions" value="686"/>
</dbReference>
<dbReference type="GeneID" id="117350086"/>
<evidence type="ECO:0000256" key="2">
    <source>
        <dbReference type="ARBA" id="ARBA00009870"/>
    </source>
</evidence>
<dbReference type="AlphaFoldDB" id="A0A6P8PFH0"/>
<dbReference type="CDD" id="cd21794">
    <property type="entry name" value="Rad21_Rec8_M_Rec8"/>
    <property type="match status" value="1"/>
</dbReference>
<feature type="domain" description="Rad21/Rec8-like protein C-terminal eukaryotic" evidence="6">
    <location>
        <begin position="542"/>
        <end position="592"/>
    </location>
</feature>
<dbReference type="PANTHER" id="PTHR12585">
    <property type="entry name" value="SCC1 / RAD21 FAMILY MEMBER"/>
    <property type="match status" value="1"/>
</dbReference>
<evidence type="ECO:0000256" key="4">
    <source>
        <dbReference type="ARBA" id="ARBA00023242"/>
    </source>
</evidence>
<keyword evidence="8" id="KW-1185">Reference proteome</keyword>
<evidence type="ECO:0000259" key="6">
    <source>
        <dbReference type="Pfam" id="PF04824"/>
    </source>
</evidence>
<feature type="compositionally biased region" description="Basic and acidic residues" evidence="5">
    <location>
        <begin position="445"/>
        <end position="459"/>
    </location>
</feature>
<sequence>MFYYPNVLQRHTGRFATIWLAATRGTKIVKREYLKVNVVETCEQIIEYVLVRVVPPYPGGPRPRFSLYLSAQLGYGVICVYHKQCDYLIEEIKFTLERLFRAEKQLRIDMVQPEQPGLLLPDPLSVMLMTEGALDPFFGVMNVAPDLPSPMDIPQVRSLLETPSPERRRLERTPPISLPDQKHLMSPEQITLREEEPIRLPEIEPEKDLREITNEELDFLMAVEPLFPMEEVPREQRVTRELRRKRPKEAEAREEVRRQEIEVPVALSPPSRLQEELGPEFDSTVLLHEVTGEPILMPPVPAVPAELTPPEVPKPPPPSIPVSVSPKAVRAPPKSPELPLPEIFELPPTRPRRRRRQLRFIDEMLQIPRQEMEEQIADVQIHCQLQDPVELPHRRRKTAAELLNNPTYDRWIPPVLRSLWSRCAVVERVDYAARRAAEAEEEEEERRREQETTSEAEVLREGLEPSGPLISSEISLEISEEEKTRILLVTPEERRFIPEVEETALPIVQELPELGPELPWDSTEITVEAVRRIVQAQIEQYGETDFVSLVPYTFSRLVASKVFFNCLVLCKARFLSLKQEEPYKRILIKPGPLFPRTV</sequence>
<comment type="similarity">
    <text evidence="2">Belongs to the rad21 family.</text>
</comment>
<dbReference type="RefSeq" id="XP_033779925.1">
    <property type="nucleotide sequence ID" value="XM_033924034.1"/>
</dbReference>
<evidence type="ECO:0000259" key="7">
    <source>
        <dbReference type="Pfam" id="PF04825"/>
    </source>
</evidence>
<reference evidence="9" key="1">
    <citation type="submission" date="2025-08" db="UniProtKB">
        <authorList>
            <consortium name="RefSeq"/>
        </authorList>
    </citation>
    <scope>IDENTIFICATION</scope>
</reference>
<evidence type="ECO:0000313" key="8">
    <source>
        <dbReference type="Proteomes" id="UP000515159"/>
    </source>
</evidence>
<dbReference type="InterPro" id="IPR006910">
    <property type="entry name" value="Rad21_Rec8_N"/>
</dbReference>
<dbReference type="Proteomes" id="UP000515159">
    <property type="component" value="Chromosome 16"/>
</dbReference>
<keyword evidence="3" id="KW-0159">Chromosome partition</keyword>
<dbReference type="Pfam" id="PF04825">
    <property type="entry name" value="Rad21_Rec8_N"/>
    <property type="match status" value="1"/>
</dbReference>
<dbReference type="GO" id="GO:0051177">
    <property type="term" value="P:meiotic sister chromatid cohesion"/>
    <property type="evidence" value="ECO:0007669"/>
    <property type="project" value="TreeGrafter"/>
</dbReference>
<organism evidence="8 9">
    <name type="scientific">Geotrypetes seraphini</name>
    <name type="common">Gaboon caecilian</name>
    <name type="synonym">Caecilia seraphini</name>
    <dbReference type="NCBI Taxonomy" id="260995"/>
    <lineage>
        <taxon>Eukaryota</taxon>
        <taxon>Metazoa</taxon>
        <taxon>Chordata</taxon>
        <taxon>Craniata</taxon>
        <taxon>Vertebrata</taxon>
        <taxon>Euteleostomi</taxon>
        <taxon>Amphibia</taxon>
        <taxon>Gymnophiona</taxon>
        <taxon>Geotrypetes</taxon>
    </lineage>
</organism>
<dbReference type="InterPro" id="IPR023093">
    <property type="entry name" value="ScpA-like_C"/>
</dbReference>
<gene>
    <name evidence="9" type="primary">REC8</name>
</gene>
<protein>
    <submittedName>
        <fullName evidence="9">Meiotic recombination protein REC8 homolog isoform X1</fullName>
    </submittedName>
</protein>
<dbReference type="InterPro" id="IPR006909">
    <property type="entry name" value="Rad21/Rec8_C_eu"/>
</dbReference>
<dbReference type="GO" id="GO:0030893">
    <property type="term" value="C:meiotic cohesin complex"/>
    <property type="evidence" value="ECO:0007669"/>
    <property type="project" value="TreeGrafter"/>
</dbReference>
<evidence type="ECO:0000256" key="1">
    <source>
        <dbReference type="ARBA" id="ARBA00004123"/>
    </source>
</evidence>
<dbReference type="GO" id="GO:0007059">
    <property type="term" value="P:chromosome segregation"/>
    <property type="evidence" value="ECO:0007669"/>
    <property type="project" value="UniProtKB-KW"/>
</dbReference>
<feature type="region of interest" description="Disordered" evidence="5">
    <location>
        <begin position="436"/>
        <end position="459"/>
    </location>
</feature>
<evidence type="ECO:0000313" key="9">
    <source>
        <dbReference type="RefSeq" id="XP_033779925.1"/>
    </source>
</evidence>
<dbReference type="Pfam" id="PF04824">
    <property type="entry name" value="Rad21_Rec8"/>
    <property type="match status" value="1"/>
</dbReference>
<name>A0A6P8PFH0_GEOSA</name>
<dbReference type="SUPFAM" id="SSF46785">
    <property type="entry name" value="Winged helix' DNA-binding domain"/>
    <property type="match status" value="1"/>
</dbReference>
<dbReference type="InterPro" id="IPR036390">
    <property type="entry name" value="WH_DNA-bd_sf"/>
</dbReference>
<dbReference type="GO" id="GO:0005634">
    <property type="term" value="C:nucleus"/>
    <property type="evidence" value="ECO:0007669"/>
    <property type="project" value="UniProtKB-SubCell"/>
</dbReference>
<dbReference type="GO" id="GO:0006302">
    <property type="term" value="P:double-strand break repair"/>
    <property type="evidence" value="ECO:0007669"/>
    <property type="project" value="TreeGrafter"/>
</dbReference>
<accession>A0A6P8PFH0</accession>
<comment type="subcellular location">
    <subcellularLocation>
        <location evidence="1">Nucleus</location>
    </subcellularLocation>
</comment>
<dbReference type="PANTHER" id="PTHR12585:SF27">
    <property type="entry name" value="MEIOTIC RECOMBINATION PROTEIN REC8 HOMOLOG"/>
    <property type="match status" value="1"/>
</dbReference>
<dbReference type="KEGG" id="gsh:117350086"/>
<feature type="domain" description="Rad21/Rec8-like protein N-terminal" evidence="7">
    <location>
        <begin position="1"/>
        <end position="110"/>
    </location>
</feature>
<evidence type="ECO:0000256" key="5">
    <source>
        <dbReference type="SAM" id="MobiDB-lite"/>
    </source>
</evidence>